<accession>A0A1Y6B4Z6</accession>
<dbReference type="InterPro" id="IPR001031">
    <property type="entry name" value="Thioesterase"/>
</dbReference>
<protein>
    <submittedName>
        <fullName evidence="4">Surfactin synthase thioesterase subunit</fullName>
    </submittedName>
</protein>
<keyword evidence="2" id="KW-0378">Hydrolase</keyword>
<evidence type="ECO:0000256" key="1">
    <source>
        <dbReference type="ARBA" id="ARBA00007169"/>
    </source>
</evidence>
<dbReference type="Gene3D" id="3.40.50.1820">
    <property type="entry name" value="alpha/beta hydrolase"/>
    <property type="match status" value="1"/>
</dbReference>
<dbReference type="InterPro" id="IPR029058">
    <property type="entry name" value="AB_hydrolase_fold"/>
</dbReference>
<dbReference type="STRING" id="560819.SAMN05428998_101329"/>
<gene>
    <name evidence="4" type="ORF">SAMN05428998_101329</name>
</gene>
<dbReference type="GO" id="GO:0008610">
    <property type="term" value="P:lipid biosynthetic process"/>
    <property type="evidence" value="ECO:0007669"/>
    <property type="project" value="TreeGrafter"/>
</dbReference>
<evidence type="ECO:0000259" key="3">
    <source>
        <dbReference type="SMART" id="SM00824"/>
    </source>
</evidence>
<dbReference type="RefSeq" id="WP_159460060.1">
    <property type="nucleotide sequence ID" value="NZ_FWZX01000001.1"/>
</dbReference>
<dbReference type="InterPro" id="IPR020802">
    <property type="entry name" value="TesA-like"/>
</dbReference>
<dbReference type="PANTHER" id="PTHR11487">
    <property type="entry name" value="THIOESTERASE"/>
    <property type="match status" value="1"/>
</dbReference>
<evidence type="ECO:0000256" key="2">
    <source>
        <dbReference type="ARBA" id="ARBA00022801"/>
    </source>
</evidence>
<dbReference type="InterPro" id="IPR012223">
    <property type="entry name" value="TEII"/>
</dbReference>
<dbReference type="GO" id="GO:0016787">
    <property type="term" value="F:hydrolase activity"/>
    <property type="evidence" value="ECO:0007669"/>
    <property type="project" value="UniProtKB-KW"/>
</dbReference>
<reference evidence="4 5" key="1">
    <citation type="submission" date="2017-04" db="EMBL/GenBank/DDBJ databases">
        <authorList>
            <person name="Afonso C.L."/>
            <person name="Miller P.J."/>
            <person name="Scott M.A."/>
            <person name="Spackman E."/>
            <person name="Goraichik I."/>
            <person name="Dimitrov K.M."/>
            <person name="Suarez D.L."/>
            <person name="Swayne D.E."/>
        </authorList>
    </citation>
    <scope>NUCLEOTIDE SEQUENCE [LARGE SCALE GENOMIC DNA]</scope>
    <source>
        <strain evidence="4 5">USBA 355</strain>
    </source>
</reference>
<sequence length="255" mass="27150">MGGRGPSAGPDGWFVRPQRAGAAGESRCRLFCFPGAGGVPGNFHGWESGFPETVELWLARLPGRESRAAEPLPGSIRDLAEILAGIVAPALDRPFALFGYSMGGTVAYELALALLARGLPPPRHLFAAASRSPLQPRALPPIHALPSEAFWQALTEDDRPPADAAILAELEPRLRSDLRLLETYRPPVEPQPLACPITVFGGREDRLLDLEDLALWQGVSGAGCEIVVLDGGHGFAFEASAGAELRLRIRQALGA</sequence>
<comment type="similarity">
    <text evidence="1">Belongs to the thioesterase family.</text>
</comment>
<dbReference type="Proteomes" id="UP000192917">
    <property type="component" value="Unassembled WGS sequence"/>
</dbReference>
<organism evidence="4 5">
    <name type="scientific">Tistlia consotensis USBA 355</name>
    <dbReference type="NCBI Taxonomy" id="560819"/>
    <lineage>
        <taxon>Bacteria</taxon>
        <taxon>Pseudomonadati</taxon>
        <taxon>Pseudomonadota</taxon>
        <taxon>Alphaproteobacteria</taxon>
        <taxon>Rhodospirillales</taxon>
        <taxon>Rhodovibrionaceae</taxon>
        <taxon>Tistlia</taxon>
    </lineage>
</organism>
<dbReference type="Pfam" id="PF00975">
    <property type="entry name" value="Thioesterase"/>
    <property type="match status" value="1"/>
</dbReference>
<proteinExistence type="inferred from homology"/>
<evidence type="ECO:0000313" key="4">
    <source>
        <dbReference type="EMBL" id="SME90635.1"/>
    </source>
</evidence>
<keyword evidence="5" id="KW-1185">Reference proteome</keyword>
<dbReference type="AlphaFoldDB" id="A0A1Y6B4Z6"/>
<dbReference type="EMBL" id="FWZX01000001">
    <property type="protein sequence ID" value="SME90635.1"/>
    <property type="molecule type" value="Genomic_DNA"/>
</dbReference>
<dbReference type="SUPFAM" id="SSF53474">
    <property type="entry name" value="alpha/beta-Hydrolases"/>
    <property type="match status" value="1"/>
</dbReference>
<dbReference type="PANTHER" id="PTHR11487:SF0">
    <property type="entry name" value="S-ACYL FATTY ACID SYNTHASE THIOESTERASE, MEDIUM CHAIN"/>
    <property type="match status" value="1"/>
</dbReference>
<feature type="domain" description="Thioesterase TesA-like" evidence="3">
    <location>
        <begin position="31"/>
        <end position="170"/>
    </location>
</feature>
<evidence type="ECO:0000313" key="5">
    <source>
        <dbReference type="Proteomes" id="UP000192917"/>
    </source>
</evidence>
<name>A0A1Y6B4Z6_9PROT</name>
<dbReference type="SMART" id="SM00824">
    <property type="entry name" value="PKS_TE"/>
    <property type="match status" value="1"/>
</dbReference>